<name>A0A917G6N3_9BACI</name>
<feature type="active site" evidence="6">
    <location>
        <position position="14"/>
    </location>
</feature>
<dbReference type="EC" id="3.1.3.48" evidence="2"/>
<dbReference type="AlphaFoldDB" id="A0A917G6N3"/>
<reference evidence="8" key="2">
    <citation type="submission" date="2020-09" db="EMBL/GenBank/DDBJ databases">
        <authorList>
            <person name="Sun Q."/>
            <person name="Zhou Y."/>
        </authorList>
    </citation>
    <scope>NUCLEOTIDE SEQUENCE</scope>
    <source>
        <strain evidence="8">CGMCC 1.15760</strain>
    </source>
</reference>
<evidence type="ECO:0000256" key="1">
    <source>
        <dbReference type="ARBA" id="ARBA00011063"/>
    </source>
</evidence>
<gene>
    <name evidence="8" type="ORF">GCM10007425_20240</name>
</gene>
<dbReference type="Proteomes" id="UP000616608">
    <property type="component" value="Unassembled WGS sequence"/>
</dbReference>
<evidence type="ECO:0000256" key="2">
    <source>
        <dbReference type="ARBA" id="ARBA00013064"/>
    </source>
</evidence>
<organism evidence="8 9">
    <name type="scientific">Lysinibacillus alkalisoli</name>
    <dbReference type="NCBI Taxonomy" id="1911548"/>
    <lineage>
        <taxon>Bacteria</taxon>
        <taxon>Bacillati</taxon>
        <taxon>Bacillota</taxon>
        <taxon>Bacilli</taxon>
        <taxon>Bacillales</taxon>
        <taxon>Bacillaceae</taxon>
        <taxon>Lysinibacillus</taxon>
    </lineage>
</organism>
<dbReference type="Gene3D" id="3.40.50.2300">
    <property type="match status" value="1"/>
</dbReference>
<sequence>MVRVLFVCLGNICRSPMAEAIFRHQVLQAGLQNQIEVESAGTGSWHIGERPHQGTLKKMAEHRIDTTGMKARQIVKEDEMYDYIIAMDESNITNLKEVITAPKGQVLLLLTLIDNPLTEVPDPYFTNDFEQTYQLIHEASEALLNKIRKEQKI</sequence>
<dbReference type="PANTHER" id="PTHR11717">
    <property type="entry name" value="LOW MOLECULAR WEIGHT PROTEIN TYROSINE PHOSPHATASE"/>
    <property type="match status" value="1"/>
</dbReference>
<dbReference type="RefSeq" id="WP_188614933.1">
    <property type="nucleotide sequence ID" value="NZ_BMJT01000006.1"/>
</dbReference>
<dbReference type="PRINTS" id="PR00719">
    <property type="entry name" value="LMWPTPASE"/>
</dbReference>
<dbReference type="InterPro" id="IPR023485">
    <property type="entry name" value="Ptyr_pPase"/>
</dbReference>
<feature type="active site" description="Nucleophile" evidence="6">
    <location>
        <position position="8"/>
    </location>
</feature>
<accession>A0A917G6N3</accession>
<comment type="catalytic activity">
    <reaction evidence="5">
        <text>O-phospho-L-tyrosyl-[protein] + H2O = L-tyrosyl-[protein] + phosphate</text>
        <dbReference type="Rhea" id="RHEA:10684"/>
        <dbReference type="Rhea" id="RHEA-COMP:10136"/>
        <dbReference type="Rhea" id="RHEA-COMP:20101"/>
        <dbReference type="ChEBI" id="CHEBI:15377"/>
        <dbReference type="ChEBI" id="CHEBI:43474"/>
        <dbReference type="ChEBI" id="CHEBI:46858"/>
        <dbReference type="ChEBI" id="CHEBI:61978"/>
        <dbReference type="EC" id="3.1.3.48"/>
    </reaction>
</comment>
<feature type="active site" description="Proton donor" evidence="6">
    <location>
        <position position="122"/>
    </location>
</feature>
<evidence type="ECO:0000256" key="6">
    <source>
        <dbReference type="PIRSR" id="PIRSR617867-1"/>
    </source>
</evidence>
<proteinExistence type="inferred from homology"/>
<dbReference type="SMART" id="SM00226">
    <property type="entry name" value="LMWPc"/>
    <property type="match status" value="1"/>
</dbReference>
<evidence type="ECO:0000256" key="5">
    <source>
        <dbReference type="ARBA" id="ARBA00051722"/>
    </source>
</evidence>
<dbReference type="EMBL" id="BMJT01000006">
    <property type="protein sequence ID" value="GGG25570.1"/>
    <property type="molecule type" value="Genomic_DNA"/>
</dbReference>
<comment type="caution">
    <text evidence="8">The sequence shown here is derived from an EMBL/GenBank/DDBJ whole genome shotgun (WGS) entry which is preliminary data.</text>
</comment>
<keyword evidence="3" id="KW-0378">Hydrolase</keyword>
<evidence type="ECO:0000259" key="7">
    <source>
        <dbReference type="SMART" id="SM00226"/>
    </source>
</evidence>
<keyword evidence="9" id="KW-1185">Reference proteome</keyword>
<evidence type="ECO:0000313" key="8">
    <source>
        <dbReference type="EMBL" id="GGG25570.1"/>
    </source>
</evidence>
<dbReference type="SUPFAM" id="SSF52788">
    <property type="entry name" value="Phosphotyrosine protein phosphatases I"/>
    <property type="match status" value="1"/>
</dbReference>
<protein>
    <recommendedName>
        <fullName evidence="2">protein-tyrosine-phosphatase</fullName>
        <ecNumber evidence="2">3.1.3.48</ecNumber>
    </recommendedName>
</protein>
<evidence type="ECO:0000313" key="9">
    <source>
        <dbReference type="Proteomes" id="UP000616608"/>
    </source>
</evidence>
<feature type="domain" description="Phosphotyrosine protein phosphatase I" evidence="7">
    <location>
        <begin position="2"/>
        <end position="146"/>
    </location>
</feature>
<dbReference type="CDD" id="cd16343">
    <property type="entry name" value="LMWPTP"/>
    <property type="match status" value="1"/>
</dbReference>
<dbReference type="InterPro" id="IPR036196">
    <property type="entry name" value="Ptyr_pPase_sf"/>
</dbReference>
<dbReference type="InterPro" id="IPR017867">
    <property type="entry name" value="Tyr_phospatase_low_mol_wt"/>
</dbReference>
<keyword evidence="4" id="KW-0904">Protein phosphatase</keyword>
<evidence type="ECO:0000256" key="4">
    <source>
        <dbReference type="ARBA" id="ARBA00022912"/>
    </source>
</evidence>
<dbReference type="Pfam" id="PF01451">
    <property type="entry name" value="LMWPc"/>
    <property type="match status" value="1"/>
</dbReference>
<comment type="similarity">
    <text evidence="1">Belongs to the low molecular weight phosphotyrosine protein phosphatase family.</text>
</comment>
<evidence type="ECO:0000256" key="3">
    <source>
        <dbReference type="ARBA" id="ARBA00022801"/>
    </source>
</evidence>
<dbReference type="InterPro" id="IPR050438">
    <property type="entry name" value="LMW_PTPase"/>
</dbReference>
<reference evidence="8" key="1">
    <citation type="journal article" date="2014" name="Int. J. Syst. Evol. Microbiol.">
        <title>Complete genome sequence of Corynebacterium casei LMG S-19264T (=DSM 44701T), isolated from a smear-ripened cheese.</title>
        <authorList>
            <consortium name="US DOE Joint Genome Institute (JGI-PGF)"/>
            <person name="Walter F."/>
            <person name="Albersmeier A."/>
            <person name="Kalinowski J."/>
            <person name="Ruckert C."/>
        </authorList>
    </citation>
    <scope>NUCLEOTIDE SEQUENCE</scope>
    <source>
        <strain evidence="8">CGMCC 1.15760</strain>
    </source>
</reference>
<dbReference type="GO" id="GO:0004725">
    <property type="term" value="F:protein tyrosine phosphatase activity"/>
    <property type="evidence" value="ECO:0007669"/>
    <property type="project" value="UniProtKB-EC"/>
</dbReference>
<dbReference type="PANTHER" id="PTHR11717:SF7">
    <property type="entry name" value="LOW MOLECULAR WEIGHT PHOSPHOTYROSINE PROTEIN PHOSPHATASE"/>
    <property type="match status" value="1"/>
</dbReference>